<gene>
    <name evidence="2" type="ORF">IR213_06710</name>
</gene>
<accession>A0A930U7D3</accession>
<organism evidence="2 3">
    <name type="scientific">Flavobacterium soyangense</name>
    <dbReference type="NCBI Taxonomy" id="2023265"/>
    <lineage>
        <taxon>Bacteria</taxon>
        <taxon>Pseudomonadati</taxon>
        <taxon>Bacteroidota</taxon>
        <taxon>Flavobacteriia</taxon>
        <taxon>Flavobacteriales</taxon>
        <taxon>Flavobacteriaceae</taxon>
        <taxon>Flavobacterium</taxon>
    </lineage>
</organism>
<dbReference type="EMBL" id="JADHEC010000011">
    <property type="protein sequence ID" value="MBF2708278.1"/>
    <property type="molecule type" value="Genomic_DNA"/>
</dbReference>
<sequence length="134" mass="15040">MKTLIYLPILLFLTMSCSKSNNDDSSKPSIIGKWKLIELYNSDGGTSPTWHTVTNGYVLEFFSNGTFTSTKHIECTTGSYIISPTNEVNMTYNCVGFTNSYLEKVETNTSLQLILKPTYMNCDEGCSVKFEKVN</sequence>
<feature type="signal peptide" evidence="1">
    <location>
        <begin position="1"/>
        <end position="22"/>
    </location>
</feature>
<dbReference type="Proteomes" id="UP000646211">
    <property type="component" value="Unassembled WGS sequence"/>
</dbReference>
<dbReference type="PROSITE" id="PS51257">
    <property type="entry name" value="PROKAR_LIPOPROTEIN"/>
    <property type="match status" value="1"/>
</dbReference>
<evidence type="ECO:0000313" key="3">
    <source>
        <dbReference type="Proteomes" id="UP000646211"/>
    </source>
</evidence>
<proteinExistence type="predicted"/>
<keyword evidence="1" id="KW-0732">Signal</keyword>
<name>A0A930U7D3_9FLAO</name>
<reference evidence="2" key="1">
    <citation type="submission" date="2020-11" db="EMBL/GenBank/DDBJ databases">
        <title>Genome of Flavobacterium soyangense.</title>
        <authorList>
            <person name="Liu Q."/>
            <person name="Xin Y.-H."/>
        </authorList>
    </citation>
    <scope>NUCLEOTIDE SEQUENCE</scope>
    <source>
        <strain evidence="2">CGMCC 1.13493</strain>
    </source>
</reference>
<evidence type="ECO:0008006" key="4">
    <source>
        <dbReference type="Google" id="ProtNLM"/>
    </source>
</evidence>
<dbReference type="AlphaFoldDB" id="A0A930U7D3"/>
<keyword evidence="3" id="KW-1185">Reference proteome</keyword>
<comment type="caution">
    <text evidence="2">The sequence shown here is derived from an EMBL/GenBank/DDBJ whole genome shotgun (WGS) entry which is preliminary data.</text>
</comment>
<feature type="chain" id="PRO_5036743749" description="Lipocalin-like domain-containing protein" evidence="1">
    <location>
        <begin position="23"/>
        <end position="134"/>
    </location>
</feature>
<evidence type="ECO:0000313" key="2">
    <source>
        <dbReference type="EMBL" id="MBF2708278.1"/>
    </source>
</evidence>
<evidence type="ECO:0000256" key="1">
    <source>
        <dbReference type="SAM" id="SignalP"/>
    </source>
</evidence>
<dbReference type="RefSeq" id="WP_194311537.1">
    <property type="nucleotide sequence ID" value="NZ_JADHEC010000011.1"/>
</dbReference>
<protein>
    <recommendedName>
        <fullName evidence="4">Lipocalin-like domain-containing protein</fullName>
    </recommendedName>
</protein>